<dbReference type="InterPro" id="IPR058627">
    <property type="entry name" value="MdtA-like_C"/>
</dbReference>
<dbReference type="Pfam" id="PF25967">
    <property type="entry name" value="RND-MFP_C"/>
    <property type="match status" value="1"/>
</dbReference>
<keyword evidence="2" id="KW-0175">Coiled coil</keyword>
<evidence type="ECO:0000313" key="6">
    <source>
        <dbReference type="EMBL" id="RXR21543.1"/>
    </source>
</evidence>
<dbReference type="NCBIfam" id="TIGR01730">
    <property type="entry name" value="RND_mfp"/>
    <property type="match status" value="1"/>
</dbReference>
<feature type="domain" description="CzcB-like barrel-sandwich hybrid" evidence="5">
    <location>
        <begin position="39"/>
        <end position="210"/>
    </location>
</feature>
<evidence type="ECO:0000256" key="1">
    <source>
        <dbReference type="ARBA" id="ARBA00009477"/>
    </source>
</evidence>
<feature type="coiled-coil region" evidence="2">
    <location>
        <begin position="143"/>
        <end position="177"/>
    </location>
</feature>
<dbReference type="Pfam" id="PF25973">
    <property type="entry name" value="BSH_CzcB"/>
    <property type="match status" value="1"/>
</dbReference>
<evidence type="ECO:0000259" key="5">
    <source>
        <dbReference type="Pfam" id="PF25973"/>
    </source>
</evidence>
<comment type="similarity">
    <text evidence="1">Belongs to the membrane fusion protein (MFP) (TC 8.A.1) family.</text>
</comment>
<sequence>MAFLVSCQKKQTESIIVQKGTVTEGVYASGVVKATGQYTVYPTVSGTLKSIDVQAGQTVKSGQLLFVLDQEKAALATQNALLAQQLSADNSRFVQDKISELEWKVQSAKDRLALDESIYQRSQRVHSQNILSEVDFEKTQQAYKSSKANYEMAIKQLAQYRAQLKNESQRNANAVALSQKSQRDYSIQSEVSGTVYDILVKEGTVVNPQVPLAIIGQKNQFYLELEVDENDMVKVNLGQKLVVTLDSYKGKSFTAVVDRIYPMMDERSRTFRIEAHFTQLPSRLYPNLTAEATIIIQSKSNVISIPRNYLVDGSYVLVNTDEKRKVTVGIGDYQHVEITAGLQAGETIYLPK</sequence>
<comment type="caution">
    <text evidence="6">The sequence shown here is derived from an EMBL/GenBank/DDBJ whole genome shotgun (WGS) entry which is preliminary data.</text>
</comment>
<dbReference type="Gene3D" id="1.10.287.470">
    <property type="entry name" value="Helix hairpin bin"/>
    <property type="match status" value="1"/>
</dbReference>
<dbReference type="EMBL" id="SBKN01000008">
    <property type="protein sequence ID" value="RXR21543.1"/>
    <property type="molecule type" value="Genomic_DNA"/>
</dbReference>
<organism evidence="6 7">
    <name type="scientific">Flavobacterium stagni</name>
    <dbReference type="NCBI Taxonomy" id="2506421"/>
    <lineage>
        <taxon>Bacteria</taxon>
        <taxon>Pseudomonadati</taxon>
        <taxon>Bacteroidota</taxon>
        <taxon>Flavobacteriia</taxon>
        <taxon>Flavobacteriales</taxon>
        <taxon>Flavobacteriaceae</taxon>
        <taxon>Flavobacterium</taxon>
    </lineage>
</organism>
<dbReference type="OrthoDB" id="869610at2"/>
<dbReference type="Gene3D" id="2.40.420.20">
    <property type="match status" value="1"/>
</dbReference>
<evidence type="ECO:0000259" key="4">
    <source>
        <dbReference type="Pfam" id="PF25967"/>
    </source>
</evidence>
<name>A0A4V1N2F5_9FLAO</name>
<accession>A0A4V1N2F5</accession>
<dbReference type="Proteomes" id="UP000289857">
    <property type="component" value="Unassembled WGS sequence"/>
</dbReference>
<evidence type="ECO:0000313" key="7">
    <source>
        <dbReference type="Proteomes" id="UP000289857"/>
    </source>
</evidence>
<gene>
    <name evidence="6" type="ORF">EQG61_12290</name>
</gene>
<dbReference type="Pfam" id="PF25954">
    <property type="entry name" value="Beta-barrel_RND_2"/>
    <property type="match status" value="1"/>
</dbReference>
<dbReference type="Gene3D" id="2.40.30.170">
    <property type="match status" value="1"/>
</dbReference>
<keyword evidence="7" id="KW-1185">Reference proteome</keyword>
<feature type="domain" description="Multidrug resistance protein MdtA-like C-terminal permuted SH3" evidence="4">
    <location>
        <begin position="319"/>
        <end position="347"/>
    </location>
</feature>
<dbReference type="GO" id="GO:0015562">
    <property type="term" value="F:efflux transmembrane transporter activity"/>
    <property type="evidence" value="ECO:0007669"/>
    <property type="project" value="TreeGrafter"/>
</dbReference>
<proteinExistence type="inferred from homology"/>
<evidence type="ECO:0000256" key="2">
    <source>
        <dbReference type="SAM" id="Coils"/>
    </source>
</evidence>
<dbReference type="SUPFAM" id="SSF111369">
    <property type="entry name" value="HlyD-like secretion proteins"/>
    <property type="match status" value="1"/>
</dbReference>
<dbReference type="AlphaFoldDB" id="A0A4V1N2F5"/>
<dbReference type="InterPro" id="IPR058647">
    <property type="entry name" value="BSH_CzcB-like"/>
</dbReference>
<evidence type="ECO:0000259" key="3">
    <source>
        <dbReference type="Pfam" id="PF25954"/>
    </source>
</evidence>
<dbReference type="InterPro" id="IPR006143">
    <property type="entry name" value="RND_pump_MFP"/>
</dbReference>
<protein>
    <submittedName>
        <fullName evidence="6">Efflux RND transporter periplasmic adaptor subunit</fullName>
    </submittedName>
</protein>
<feature type="domain" description="CusB-like beta-barrel" evidence="3">
    <location>
        <begin position="223"/>
        <end position="294"/>
    </location>
</feature>
<dbReference type="InterPro" id="IPR058792">
    <property type="entry name" value="Beta-barrel_RND_2"/>
</dbReference>
<dbReference type="Gene3D" id="2.40.50.100">
    <property type="match status" value="1"/>
</dbReference>
<reference evidence="7" key="1">
    <citation type="submission" date="2019-01" db="EMBL/GenBank/DDBJ databases">
        <title>Cytophagaceae bacterium strain CAR-16.</title>
        <authorList>
            <person name="Chen W.-M."/>
        </authorList>
    </citation>
    <scope>NUCLEOTIDE SEQUENCE [LARGE SCALE GENOMIC DNA]</scope>
    <source>
        <strain evidence="7">WWJ-16</strain>
    </source>
</reference>
<dbReference type="PANTHER" id="PTHR30469">
    <property type="entry name" value="MULTIDRUG RESISTANCE PROTEIN MDTA"/>
    <property type="match status" value="1"/>
</dbReference>
<dbReference type="GO" id="GO:1990281">
    <property type="term" value="C:efflux pump complex"/>
    <property type="evidence" value="ECO:0007669"/>
    <property type="project" value="TreeGrafter"/>
</dbReference>